<evidence type="ECO:0000256" key="3">
    <source>
        <dbReference type="SAM" id="SignalP"/>
    </source>
</evidence>
<evidence type="ECO:0000256" key="2">
    <source>
        <dbReference type="SAM" id="Coils"/>
    </source>
</evidence>
<accession>A0A0N9UZ99</accession>
<evidence type="ECO:0000256" key="1">
    <source>
        <dbReference type="ARBA" id="ARBA00007613"/>
    </source>
</evidence>
<comment type="similarity">
    <text evidence="1">Belongs to the outer membrane factor (OMF) (TC 1.B.17) family.</text>
</comment>
<feature type="signal peptide" evidence="3">
    <location>
        <begin position="1"/>
        <end position="21"/>
    </location>
</feature>
<feature type="coiled-coil region" evidence="2">
    <location>
        <begin position="184"/>
        <end position="211"/>
    </location>
</feature>
<evidence type="ECO:0000313" key="4">
    <source>
        <dbReference type="EMBL" id="ALH81222.1"/>
    </source>
</evidence>
<dbReference type="Proteomes" id="UP000058074">
    <property type="component" value="Chromosome"/>
</dbReference>
<dbReference type="InterPro" id="IPR003423">
    <property type="entry name" value="OMP_efflux"/>
</dbReference>
<sequence>MRCIALAAALMAASIGSQTWAQNTITLDEALERAGVGTGAEDAASVNPRVYGPLAEEEAARAAITQARLRPNPELSFEAENVAGTGAFSGLQSSEYTLGFAQQIELGGKRRARIGSAEASARIAGVRRDMSTAELALAVRERYIAAVAAGQRVELAREIVERNRELARIATVLVEVGREPPLRAMRAQASLAEAEAQLQAAEADEIASSQALTALWVPTEEPWRVASSFPDISPPVAPNDASDPLPLRLAGARTELAQAEIARERSLRVPDPSVMAGVRRFEGSNDQAFIVGVTIPLPFGNRNQGNIAAAEAQARAAQAQEAIVEADYRLEFERTLTLYRSAETRVETLSRASLPQAEEALRLVEIGYRNGRFPLIEVLAAAEARDAIRENLIQAEETRGVLAARLIWLTAE</sequence>
<name>A0A0N9UZ99_SPHMC</name>
<evidence type="ECO:0000313" key="5">
    <source>
        <dbReference type="Proteomes" id="UP000058074"/>
    </source>
</evidence>
<feature type="chain" id="PRO_5006039170" evidence="3">
    <location>
        <begin position="22"/>
        <end position="412"/>
    </location>
</feature>
<dbReference type="EMBL" id="CP012700">
    <property type="protein sequence ID" value="ALH81222.1"/>
    <property type="molecule type" value="Genomic_DNA"/>
</dbReference>
<dbReference type="SUPFAM" id="SSF56954">
    <property type="entry name" value="Outer membrane efflux proteins (OEP)"/>
    <property type="match status" value="1"/>
</dbReference>
<dbReference type="PATRIC" id="fig|33050.5.peg.2652"/>
<organism evidence="4 5">
    <name type="scientific">Sphingopyxis macrogoltabida</name>
    <name type="common">Sphingomonas macrogoltabidus</name>
    <dbReference type="NCBI Taxonomy" id="33050"/>
    <lineage>
        <taxon>Bacteria</taxon>
        <taxon>Pseudomonadati</taxon>
        <taxon>Pseudomonadota</taxon>
        <taxon>Alphaproteobacteria</taxon>
        <taxon>Sphingomonadales</taxon>
        <taxon>Sphingomonadaceae</taxon>
        <taxon>Sphingopyxis</taxon>
    </lineage>
</organism>
<protein>
    <submittedName>
        <fullName evidence="4">Metal transporter</fullName>
    </submittedName>
</protein>
<dbReference type="InterPro" id="IPR010131">
    <property type="entry name" value="MdtP/NodT-like"/>
</dbReference>
<dbReference type="OrthoDB" id="9791261at2"/>
<dbReference type="AlphaFoldDB" id="A0A0N9UZ99"/>
<dbReference type="PANTHER" id="PTHR30203">
    <property type="entry name" value="OUTER MEMBRANE CATION EFFLUX PROTEIN"/>
    <property type="match status" value="1"/>
</dbReference>
<reference evidence="4 5" key="1">
    <citation type="journal article" date="2015" name="Genome Announc.">
        <title>Complete Genome Sequence of Polypropylene Glycol- and Polyethylene Glycol-Degrading Sphingopyxis macrogoltabida Strain EY-1.</title>
        <authorList>
            <person name="Ohtsubo Y."/>
            <person name="Nagata Y."/>
            <person name="Numata M."/>
            <person name="Tsuchikane K."/>
            <person name="Hosoyama A."/>
            <person name="Yamazoe A."/>
            <person name="Tsuda M."/>
            <person name="Fujita N."/>
            <person name="Kawai F."/>
        </authorList>
    </citation>
    <scope>NUCLEOTIDE SEQUENCE [LARGE SCALE GENOMIC DNA]</scope>
    <source>
        <strain evidence="4 5">EY-1</strain>
    </source>
</reference>
<dbReference type="KEGG" id="smag:AN936_12850"/>
<gene>
    <name evidence="4" type="ORF">AN936_12850</name>
</gene>
<dbReference type="PANTHER" id="PTHR30203:SF24">
    <property type="entry name" value="BLR4935 PROTEIN"/>
    <property type="match status" value="1"/>
</dbReference>
<proteinExistence type="inferred from homology"/>
<dbReference type="Pfam" id="PF02321">
    <property type="entry name" value="OEP"/>
    <property type="match status" value="2"/>
</dbReference>
<keyword evidence="3" id="KW-0732">Signal</keyword>
<dbReference type="GO" id="GO:0015562">
    <property type="term" value="F:efflux transmembrane transporter activity"/>
    <property type="evidence" value="ECO:0007669"/>
    <property type="project" value="InterPro"/>
</dbReference>
<dbReference type="Gene3D" id="1.20.1600.10">
    <property type="entry name" value="Outer membrane efflux proteins (OEP)"/>
    <property type="match status" value="1"/>
</dbReference>
<keyword evidence="2" id="KW-0175">Coiled coil</keyword>